<dbReference type="PROSITE" id="PS51845">
    <property type="entry name" value="PDEASE_I_2"/>
    <property type="match status" value="1"/>
</dbReference>
<dbReference type="Pfam" id="PF00520">
    <property type="entry name" value="Ion_trans"/>
    <property type="match status" value="1"/>
</dbReference>
<feature type="transmembrane region" description="Helical" evidence="12">
    <location>
        <begin position="129"/>
        <end position="148"/>
    </location>
</feature>
<evidence type="ECO:0000256" key="11">
    <source>
        <dbReference type="SAM" id="MobiDB-lite"/>
    </source>
</evidence>
<evidence type="ECO:0000259" key="13">
    <source>
        <dbReference type="PROSITE" id="PS51845"/>
    </source>
</evidence>
<sequence length="682" mass="77079">MSAKPGARSVVPSDSLPMQKALEATGVRRGGVRVKQQPRAKWMAKHRARVGSFMMNMKVEFFFITLVITYGIFVLVQIAFADTFAQHDLDHPENEYQPIFNYVDLVVGSLLMLELGLRLVGFGWNVIKGFWNLFDAIVVVGSFVLSIISVTTSQQNQSKLVVSLLRLRIILRIFRLLVVFERIKQRSKAIQFAHRGNNGLQSPLEMVLACLSELRFHPGIKPTTHDELDYAIYVIKSNKLYDASEHLIQDQNIDADTQNYLRNVLLKNDAGLGDNAQNPSTPRGQNGDDDGRGGLQPPPLLRMQSSSTHDLFPLTEHGRAEFNVLMTSVGDWDFDVFQVNHVTRGNALSHMGYYLLHDMAQDTLKIEGRVLAAFLLEIQKGYILTNPYHNAIHAADVMQTSYYFSCRASITGFLRPLDKTLLLLAASIHDYKHDGFNNGFHIATGSELAIRYNDTAVLENYHVAQTFLTMKATSCNMFQNLTPEDFKYARDMVIQMVLGTDMAKHFEDVALFKATIMPATPDDVVDIKSAGYVLAPLDCCIHFCFVIRDKKLLMKMILHTSDVSNPAKMRLTMVRWTDRVVEEFFLQGDKEKALGLVVSPFMDRITISLKKMQVGFADFVVTPLFHVWSNISEQVKDEGYRTLLENREWWSTRDDDFKHAMLPSIAKVFAAFLSVSGSLPPC</sequence>
<keyword evidence="6 12" id="KW-0472">Membrane</keyword>
<evidence type="ECO:0000256" key="2">
    <source>
        <dbReference type="ARBA" id="ARBA00022692"/>
    </source>
</evidence>
<dbReference type="InterPro" id="IPR003607">
    <property type="entry name" value="HD/PDEase_dom"/>
</dbReference>
<dbReference type="InterPro" id="IPR005821">
    <property type="entry name" value="Ion_trans_dom"/>
</dbReference>
<dbReference type="SUPFAM" id="SSF81324">
    <property type="entry name" value="Voltage-gated potassium channels"/>
    <property type="match status" value="1"/>
</dbReference>
<feature type="binding site" evidence="8">
    <location>
        <position position="613"/>
    </location>
    <ligand>
        <name>AMP</name>
        <dbReference type="ChEBI" id="CHEBI:456215"/>
    </ligand>
</feature>
<organism evidence="14 15">
    <name type="scientific">Saprolegnia parasitica (strain CBS 223.65)</name>
    <dbReference type="NCBI Taxonomy" id="695850"/>
    <lineage>
        <taxon>Eukaryota</taxon>
        <taxon>Sar</taxon>
        <taxon>Stramenopiles</taxon>
        <taxon>Oomycota</taxon>
        <taxon>Saprolegniomycetes</taxon>
        <taxon>Saprolegniales</taxon>
        <taxon>Saprolegniaceae</taxon>
        <taxon>Saprolegnia</taxon>
    </lineage>
</organism>
<evidence type="ECO:0000256" key="1">
    <source>
        <dbReference type="ARBA" id="ARBA00004141"/>
    </source>
</evidence>
<dbReference type="GO" id="GO:0046872">
    <property type="term" value="F:metal ion binding"/>
    <property type="evidence" value="ECO:0007669"/>
    <property type="project" value="UniProtKB-KW"/>
</dbReference>
<feature type="transmembrane region" description="Helical" evidence="12">
    <location>
        <begin position="59"/>
        <end position="79"/>
    </location>
</feature>
<evidence type="ECO:0000256" key="4">
    <source>
        <dbReference type="ARBA" id="ARBA00022801"/>
    </source>
</evidence>
<feature type="binding site" evidence="9">
    <location>
        <position position="430"/>
    </location>
    <ligand>
        <name>Zn(2+)</name>
        <dbReference type="ChEBI" id="CHEBI:29105"/>
        <label>2</label>
    </ligand>
</feature>
<accession>A0A067C7U4</accession>
<evidence type="ECO:0000313" key="15">
    <source>
        <dbReference type="Proteomes" id="UP000030745"/>
    </source>
</evidence>
<name>A0A067C7U4_SAPPC</name>
<dbReference type="Gene3D" id="1.10.1300.10">
    <property type="entry name" value="3'5'-cyclic nucleotide phosphodiesterase, catalytic domain"/>
    <property type="match status" value="1"/>
</dbReference>
<protein>
    <recommendedName>
        <fullName evidence="10">Phosphodiesterase</fullName>
        <ecNumber evidence="10">3.1.4.-</ecNumber>
    </recommendedName>
</protein>
<dbReference type="GO" id="GO:0007165">
    <property type="term" value="P:signal transduction"/>
    <property type="evidence" value="ECO:0007669"/>
    <property type="project" value="InterPro"/>
</dbReference>
<feature type="binding site" evidence="9">
    <location>
        <position position="430"/>
    </location>
    <ligand>
        <name>Zn(2+)</name>
        <dbReference type="ChEBI" id="CHEBI:29105"/>
        <label>1</label>
    </ligand>
</feature>
<dbReference type="PROSITE" id="PS00126">
    <property type="entry name" value="PDEASE_I_1"/>
    <property type="match status" value="1"/>
</dbReference>
<dbReference type="CDD" id="cd00077">
    <property type="entry name" value="HDc"/>
    <property type="match status" value="1"/>
</dbReference>
<dbReference type="AlphaFoldDB" id="A0A067C7U4"/>
<evidence type="ECO:0000256" key="12">
    <source>
        <dbReference type="SAM" id="Phobius"/>
    </source>
</evidence>
<feature type="compositionally biased region" description="Polar residues" evidence="11">
    <location>
        <begin position="275"/>
        <end position="284"/>
    </location>
</feature>
<evidence type="ECO:0000256" key="7">
    <source>
        <dbReference type="PIRSR" id="PIRSR623088-1"/>
    </source>
</evidence>
<reference evidence="14 15" key="1">
    <citation type="journal article" date="2013" name="PLoS Genet.">
        <title>Distinctive expansion of potential virulence genes in the genome of the oomycete fish pathogen Saprolegnia parasitica.</title>
        <authorList>
            <person name="Jiang R.H."/>
            <person name="de Bruijn I."/>
            <person name="Haas B.J."/>
            <person name="Belmonte R."/>
            <person name="Lobach L."/>
            <person name="Christie J."/>
            <person name="van den Ackerveken G."/>
            <person name="Bottin A."/>
            <person name="Bulone V."/>
            <person name="Diaz-Moreno S.M."/>
            <person name="Dumas B."/>
            <person name="Fan L."/>
            <person name="Gaulin E."/>
            <person name="Govers F."/>
            <person name="Grenville-Briggs L.J."/>
            <person name="Horner N.R."/>
            <person name="Levin J.Z."/>
            <person name="Mammella M."/>
            <person name="Meijer H.J."/>
            <person name="Morris P."/>
            <person name="Nusbaum C."/>
            <person name="Oome S."/>
            <person name="Phillips A.J."/>
            <person name="van Rooyen D."/>
            <person name="Rzeszutek E."/>
            <person name="Saraiva M."/>
            <person name="Secombes C.J."/>
            <person name="Seidl M.F."/>
            <person name="Snel B."/>
            <person name="Stassen J.H."/>
            <person name="Sykes S."/>
            <person name="Tripathy S."/>
            <person name="van den Berg H."/>
            <person name="Vega-Arreguin J.C."/>
            <person name="Wawra S."/>
            <person name="Young S.K."/>
            <person name="Zeng Q."/>
            <person name="Dieguez-Uribeondo J."/>
            <person name="Russ C."/>
            <person name="Tyler B.M."/>
            <person name="van West P."/>
        </authorList>
    </citation>
    <scope>NUCLEOTIDE SEQUENCE [LARGE SCALE GENOMIC DNA]</scope>
    <source>
        <strain evidence="14 15">CBS 223.65</strain>
    </source>
</reference>
<keyword evidence="3 9" id="KW-0479">Metal-binding</keyword>
<dbReference type="SUPFAM" id="SSF109604">
    <property type="entry name" value="HD-domain/PDEase-like"/>
    <property type="match status" value="1"/>
</dbReference>
<evidence type="ECO:0000313" key="14">
    <source>
        <dbReference type="EMBL" id="KDO26583.1"/>
    </source>
</evidence>
<evidence type="ECO:0000256" key="3">
    <source>
        <dbReference type="ARBA" id="ARBA00022723"/>
    </source>
</evidence>
<feature type="transmembrane region" description="Helical" evidence="12">
    <location>
        <begin position="99"/>
        <end position="117"/>
    </location>
</feature>
<feature type="binding site" evidence="9">
    <location>
        <position position="562"/>
    </location>
    <ligand>
        <name>Zn(2+)</name>
        <dbReference type="ChEBI" id="CHEBI:29105"/>
        <label>1</label>
    </ligand>
</feature>
<evidence type="ECO:0000256" key="9">
    <source>
        <dbReference type="PIRSR" id="PIRSR623088-3"/>
    </source>
</evidence>
<dbReference type="InterPro" id="IPR023088">
    <property type="entry name" value="PDEase"/>
</dbReference>
<feature type="active site" description="Proton donor" evidence="7">
    <location>
        <position position="389"/>
    </location>
</feature>
<evidence type="ECO:0000256" key="5">
    <source>
        <dbReference type="ARBA" id="ARBA00022989"/>
    </source>
</evidence>
<comment type="subcellular location">
    <subcellularLocation>
        <location evidence="1">Membrane</location>
        <topology evidence="1">Multi-pass membrane protein</topology>
    </subcellularLocation>
</comment>
<dbReference type="EC" id="3.1.4.-" evidence="10"/>
<dbReference type="STRING" id="695850.A0A067C7U4"/>
<dbReference type="GO" id="GO:0016020">
    <property type="term" value="C:membrane"/>
    <property type="evidence" value="ECO:0007669"/>
    <property type="project" value="UniProtKB-SubCell"/>
</dbReference>
<dbReference type="InterPro" id="IPR036971">
    <property type="entry name" value="PDEase_catalytic_dom_sf"/>
</dbReference>
<dbReference type="PANTHER" id="PTHR11347">
    <property type="entry name" value="CYCLIC NUCLEOTIDE PHOSPHODIESTERASE"/>
    <property type="match status" value="1"/>
</dbReference>
<proteinExistence type="inferred from homology"/>
<evidence type="ECO:0000256" key="8">
    <source>
        <dbReference type="PIRSR" id="PIRSR623088-2"/>
    </source>
</evidence>
<dbReference type="GO" id="GO:0004114">
    <property type="term" value="F:3',5'-cyclic-nucleotide phosphodiesterase activity"/>
    <property type="evidence" value="ECO:0007669"/>
    <property type="project" value="InterPro"/>
</dbReference>
<evidence type="ECO:0000256" key="6">
    <source>
        <dbReference type="ARBA" id="ARBA00023136"/>
    </source>
</evidence>
<feature type="binding site" evidence="8">
    <location>
        <position position="430"/>
    </location>
    <ligand>
        <name>AMP</name>
        <dbReference type="ChEBI" id="CHEBI:456215"/>
    </ligand>
</feature>
<keyword evidence="2 12" id="KW-0812">Transmembrane</keyword>
<comment type="similarity">
    <text evidence="10">Belongs to the cyclic nucleotide phosphodiesterase family.</text>
</comment>
<evidence type="ECO:0000256" key="10">
    <source>
        <dbReference type="RuleBase" id="RU363067"/>
    </source>
</evidence>
<dbReference type="Gene3D" id="1.20.120.350">
    <property type="entry name" value="Voltage-gated potassium channels. Chain C"/>
    <property type="match status" value="1"/>
</dbReference>
<dbReference type="Pfam" id="PF00233">
    <property type="entry name" value="PDEase_I"/>
    <property type="match status" value="1"/>
</dbReference>
<dbReference type="VEuPathDB" id="FungiDB:SPRG_07987"/>
<dbReference type="InterPro" id="IPR023174">
    <property type="entry name" value="PDEase_CS"/>
</dbReference>
<comment type="cofactor">
    <cofactor evidence="10">
        <name>a divalent metal cation</name>
        <dbReference type="ChEBI" id="CHEBI:60240"/>
    </cofactor>
    <text evidence="10">Binds 2 divalent metal cations per subunit. Site 1 may preferentially bind zinc ions, while site 2 has a preference for magnesium and/or manganese ions.</text>
</comment>
<feature type="domain" description="PDEase" evidence="13">
    <location>
        <begin position="307"/>
        <end position="657"/>
    </location>
</feature>
<dbReference type="GeneID" id="24130233"/>
<keyword evidence="15" id="KW-1185">Reference proteome</keyword>
<feature type="binding site" evidence="9">
    <location>
        <position position="393"/>
    </location>
    <ligand>
        <name>Zn(2+)</name>
        <dbReference type="ChEBI" id="CHEBI:29105"/>
        <label>1</label>
    </ligand>
</feature>
<dbReference type="InterPro" id="IPR002073">
    <property type="entry name" value="PDEase_catalytic_dom"/>
</dbReference>
<dbReference type="EMBL" id="KK583223">
    <property type="protein sequence ID" value="KDO26583.1"/>
    <property type="molecule type" value="Genomic_DNA"/>
</dbReference>
<dbReference type="Proteomes" id="UP000030745">
    <property type="component" value="Unassembled WGS sequence"/>
</dbReference>
<keyword evidence="5 12" id="KW-1133">Transmembrane helix</keyword>
<dbReference type="KEGG" id="spar:SPRG_07987"/>
<dbReference type="OMA" id="RDMVIQM"/>
<keyword evidence="4 10" id="KW-0378">Hydrolase</keyword>
<feature type="binding site" evidence="8">
    <location>
        <position position="562"/>
    </location>
    <ligand>
        <name>AMP</name>
        <dbReference type="ChEBI" id="CHEBI:456215"/>
    </ligand>
</feature>
<dbReference type="OrthoDB" id="189220at2759"/>
<gene>
    <name evidence="14" type="ORF">SPRG_07987</name>
</gene>
<feature type="binding site" evidence="9">
    <location>
        <position position="429"/>
    </location>
    <ligand>
        <name>Zn(2+)</name>
        <dbReference type="ChEBI" id="CHEBI:29105"/>
        <label>1</label>
    </ligand>
</feature>
<dbReference type="GO" id="GO:0005216">
    <property type="term" value="F:monoatomic ion channel activity"/>
    <property type="evidence" value="ECO:0007669"/>
    <property type="project" value="InterPro"/>
</dbReference>
<feature type="region of interest" description="Disordered" evidence="11">
    <location>
        <begin position="271"/>
        <end position="302"/>
    </location>
</feature>
<dbReference type="InterPro" id="IPR027359">
    <property type="entry name" value="Volt_channel_dom_sf"/>
</dbReference>
<feature type="binding site" evidence="8">
    <location>
        <begin position="389"/>
        <end position="393"/>
    </location>
    <ligand>
        <name>AMP</name>
        <dbReference type="ChEBI" id="CHEBI:456215"/>
    </ligand>
</feature>
<dbReference type="RefSeq" id="XP_012202725.1">
    <property type="nucleotide sequence ID" value="XM_012347335.1"/>
</dbReference>
<dbReference type="PRINTS" id="PR00387">
    <property type="entry name" value="PDIESTERASE1"/>
</dbReference>